<dbReference type="GO" id="GO:0046872">
    <property type="term" value="F:metal ion binding"/>
    <property type="evidence" value="ECO:0007669"/>
    <property type="project" value="UniProtKB-KW"/>
</dbReference>
<dbReference type="PANTHER" id="PTHR22926">
    <property type="entry name" value="PHOSPHO-N-ACETYLMURAMOYL-PENTAPEPTIDE-TRANSFERASE"/>
    <property type="match status" value="1"/>
</dbReference>
<gene>
    <name evidence="9" type="ORF">CCO03_17815</name>
</gene>
<dbReference type="GO" id="GO:0071555">
    <property type="term" value="P:cell wall organization"/>
    <property type="evidence" value="ECO:0007669"/>
    <property type="project" value="TreeGrafter"/>
</dbReference>
<keyword evidence="10" id="KW-1185">Reference proteome</keyword>
<dbReference type="OrthoDB" id="9783652at2"/>
<keyword evidence="7" id="KW-0479">Metal-binding</keyword>
<evidence type="ECO:0000256" key="4">
    <source>
        <dbReference type="ARBA" id="ARBA00022692"/>
    </source>
</evidence>
<dbReference type="CDD" id="cd06912">
    <property type="entry name" value="GT_MraY_like"/>
    <property type="match status" value="1"/>
</dbReference>
<evidence type="ECO:0000256" key="8">
    <source>
        <dbReference type="SAM" id="Phobius"/>
    </source>
</evidence>
<feature type="transmembrane region" description="Helical" evidence="8">
    <location>
        <begin position="226"/>
        <end position="244"/>
    </location>
</feature>
<dbReference type="GO" id="GO:0005886">
    <property type="term" value="C:plasma membrane"/>
    <property type="evidence" value="ECO:0007669"/>
    <property type="project" value="UniProtKB-SubCell"/>
</dbReference>
<dbReference type="KEGG" id="cser:CCO03_17815"/>
<feature type="transmembrane region" description="Helical" evidence="8">
    <location>
        <begin position="250"/>
        <end position="268"/>
    </location>
</feature>
<dbReference type="InterPro" id="IPR000715">
    <property type="entry name" value="Glycosyl_transferase_4"/>
</dbReference>
<proteinExistence type="predicted"/>
<feature type="transmembrane region" description="Helical" evidence="8">
    <location>
        <begin position="168"/>
        <end position="188"/>
    </location>
</feature>
<evidence type="ECO:0000313" key="9">
    <source>
        <dbReference type="EMBL" id="ARU06286.1"/>
    </source>
</evidence>
<dbReference type="EMBL" id="CP021455">
    <property type="protein sequence ID" value="ARU06286.1"/>
    <property type="molecule type" value="Genomic_DNA"/>
</dbReference>
<feature type="transmembrane region" description="Helical" evidence="8">
    <location>
        <begin position="6"/>
        <end position="23"/>
    </location>
</feature>
<keyword evidence="7" id="KW-0460">Magnesium</keyword>
<feature type="binding site" evidence="7">
    <location>
        <position position="223"/>
    </location>
    <ligand>
        <name>Mg(2+)</name>
        <dbReference type="ChEBI" id="CHEBI:18420"/>
    </ligand>
</feature>
<dbReference type="RefSeq" id="WP_087283283.1">
    <property type="nucleotide sequence ID" value="NZ_CP021455.1"/>
</dbReference>
<feature type="transmembrane region" description="Helical" evidence="8">
    <location>
        <begin position="43"/>
        <end position="61"/>
    </location>
</feature>
<dbReference type="AlphaFoldDB" id="A0A1Y0ERT8"/>
<accession>A0A1Y0ERT8</accession>
<keyword evidence="2" id="KW-1003">Cell membrane</keyword>
<dbReference type="PANTHER" id="PTHR22926:SF3">
    <property type="entry name" value="UNDECAPRENYL-PHOSPHATE ALPHA-N-ACETYLGLUCOSAMINYL 1-PHOSPHATE TRANSFERASE"/>
    <property type="match status" value="1"/>
</dbReference>
<organism evidence="9 10">
    <name type="scientific">Comamonas serinivorans</name>
    <dbReference type="NCBI Taxonomy" id="1082851"/>
    <lineage>
        <taxon>Bacteria</taxon>
        <taxon>Pseudomonadati</taxon>
        <taxon>Pseudomonadota</taxon>
        <taxon>Betaproteobacteria</taxon>
        <taxon>Burkholderiales</taxon>
        <taxon>Comamonadaceae</taxon>
        <taxon>Comamonas</taxon>
    </lineage>
</organism>
<feature type="transmembrane region" description="Helical" evidence="8">
    <location>
        <begin position="81"/>
        <end position="98"/>
    </location>
</feature>
<evidence type="ECO:0000313" key="10">
    <source>
        <dbReference type="Proteomes" id="UP000196138"/>
    </source>
</evidence>
<keyword evidence="3 9" id="KW-0808">Transferase</keyword>
<feature type="transmembrane region" description="Helical" evidence="8">
    <location>
        <begin position="142"/>
        <end position="161"/>
    </location>
</feature>
<dbReference type="Pfam" id="PF00953">
    <property type="entry name" value="Glycos_transf_4"/>
    <property type="match status" value="1"/>
</dbReference>
<evidence type="ECO:0000256" key="1">
    <source>
        <dbReference type="ARBA" id="ARBA00004651"/>
    </source>
</evidence>
<dbReference type="GO" id="GO:0044038">
    <property type="term" value="P:cell wall macromolecule biosynthetic process"/>
    <property type="evidence" value="ECO:0007669"/>
    <property type="project" value="TreeGrafter"/>
</dbReference>
<reference evidence="9 10" key="1">
    <citation type="submission" date="2017-05" db="EMBL/GenBank/DDBJ databases">
        <authorList>
            <person name="Song R."/>
            <person name="Chenine A.L."/>
            <person name="Ruprecht R.M."/>
        </authorList>
    </citation>
    <scope>NUCLEOTIDE SEQUENCE [LARGE SCALE GENOMIC DNA]</scope>
    <source>
        <strain evidence="9 10">DSM 26136</strain>
    </source>
</reference>
<keyword evidence="6 8" id="KW-0472">Membrane</keyword>
<dbReference type="Proteomes" id="UP000196138">
    <property type="component" value="Chromosome"/>
</dbReference>
<dbReference type="GO" id="GO:0009103">
    <property type="term" value="P:lipopolysaccharide biosynthetic process"/>
    <property type="evidence" value="ECO:0007669"/>
    <property type="project" value="TreeGrafter"/>
</dbReference>
<name>A0A1Y0ERT8_9BURK</name>
<evidence type="ECO:0000256" key="7">
    <source>
        <dbReference type="PIRSR" id="PIRSR600715-1"/>
    </source>
</evidence>
<keyword evidence="5 8" id="KW-1133">Transmembrane helix</keyword>
<feature type="transmembrane region" description="Helical" evidence="8">
    <location>
        <begin position="194"/>
        <end position="214"/>
    </location>
</feature>
<comment type="subcellular location">
    <subcellularLocation>
        <location evidence="1">Cell membrane</location>
        <topology evidence="1">Multi-pass membrane protein</topology>
    </subcellularLocation>
</comment>
<protein>
    <submittedName>
        <fullName evidence="9">Glycosyl transferase</fullName>
    </submittedName>
</protein>
<keyword evidence="4 8" id="KW-0812">Transmembrane</keyword>
<feature type="binding site" evidence="7">
    <location>
        <position position="163"/>
    </location>
    <ligand>
        <name>Mg(2+)</name>
        <dbReference type="ChEBI" id="CHEBI:18420"/>
    </ligand>
</feature>
<evidence type="ECO:0000256" key="5">
    <source>
        <dbReference type="ARBA" id="ARBA00022989"/>
    </source>
</evidence>
<comment type="cofactor">
    <cofactor evidence="7">
        <name>Mg(2+)</name>
        <dbReference type="ChEBI" id="CHEBI:18420"/>
    </cofactor>
</comment>
<sequence length="377" mass="41477">MIALAWVAFMVSLMGTLWVRRAFRKLSRPYSLEAPQRFHAGQVSRLGGLGVLIGWAVGLAAIPVLQRLHQAGNIAFDQLRLPVWLLVLAPAFMGGLLDDITQRVGPRWRLLLSLGTGCLAVALLQLSVTRLGFAALDDCWRAWPWLGMGLAVLAVAGLPHAFNIIDGYNGLAGVMAVVVCLALAHVALQVGDRQLAAIAIALAAATAGFLVWNYPRGLIFAGDSGAYLWGSVVAILSITLVQRHPIVSPWFPMLLLIYPVWETLFSIYRKMARGDSPGMADALHLHQLVYRRIVRSVLDGDEAQRLLSRNNRTAPYLWGFIGLTVVPAILFWRYSIVLAAFCALFAVSYVAAYVALVRFKAQRFVRLPLGWRERDGE</sequence>
<feature type="transmembrane region" description="Helical" evidence="8">
    <location>
        <begin position="314"/>
        <end position="332"/>
    </location>
</feature>
<evidence type="ECO:0000256" key="6">
    <source>
        <dbReference type="ARBA" id="ARBA00023136"/>
    </source>
</evidence>
<evidence type="ECO:0000256" key="2">
    <source>
        <dbReference type="ARBA" id="ARBA00022475"/>
    </source>
</evidence>
<dbReference type="GO" id="GO:0016780">
    <property type="term" value="F:phosphotransferase activity, for other substituted phosphate groups"/>
    <property type="evidence" value="ECO:0007669"/>
    <property type="project" value="InterPro"/>
</dbReference>
<feature type="transmembrane region" description="Helical" evidence="8">
    <location>
        <begin position="338"/>
        <end position="357"/>
    </location>
</feature>
<evidence type="ECO:0000256" key="3">
    <source>
        <dbReference type="ARBA" id="ARBA00022679"/>
    </source>
</evidence>
<feature type="transmembrane region" description="Helical" evidence="8">
    <location>
        <begin position="110"/>
        <end position="136"/>
    </location>
</feature>